<evidence type="ECO:0000313" key="8">
    <source>
        <dbReference type="Proteomes" id="UP001596083"/>
    </source>
</evidence>
<dbReference type="GO" id="GO:0008168">
    <property type="term" value="F:methyltransferase activity"/>
    <property type="evidence" value="ECO:0007669"/>
    <property type="project" value="UniProtKB-KW"/>
</dbReference>
<dbReference type="EMBL" id="JBHSPB010000012">
    <property type="protein sequence ID" value="MFC5722485.1"/>
    <property type="molecule type" value="Genomic_DNA"/>
</dbReference>
<organism evidence="7 8">
    <name type="scientific">Streptomyces gamaensis</name>
    <dbReference type="NCBI Taxonomy" id="1763542"/>
    <lineage>
        <taxon>Bacteria</taxon>
        <taxon>Bacillati</taxon>
        <taxon>Actinomycetota</taxon>
        <taxon>Actinomycetes</taxon>
        <taxon>Kitasatosporales</taxon>
        <taxon>Streptomycetaceae</taxon>
        <taxon>Streptomyces</taxon>
    </lineage>
</organism>
<evidence type="ECO:0000256" key="2">
    <source>
        <dbReference type="ARBA" id="ARBA00022679"/>
    </source>
</evidence>
<dbReference type="InterPro" id="IPR036388">
    <property type="entry name" value="WH-like_DNA-bd_sf"/>
</dbReference>
<feature type="region of interest" description="Disordered" evidence="4">
    <location>
        <begin position="1"/>
        <end position="25"/>
    </location>
</feature>
<dbReference type="Proteomes" id="UP001596083">
    <property type="component" value="Unassembled WGS sequence"/>
</dbReference>
<evidence type="ECO:0000259" key="6">
    <source>
        <dbReference type="Pfam" id="PF08100"/>
    </source>
</evidence>
<dbReference type="PANTHER" id="PTHR43712">
    <property type="entry name" value="PUTATIVE (AFU_ORTHOLOGUE AFUA_4G14580)-RELATED"/>
    <property type="match status" value="1"/>
</dbReference>
<dbReference type="InterPro" id="IPR012967">
    <property type="entry name" value="COMT_dimerisation"/>
</dbReference>
<dbReference type="PANTHER" id="PTHR43712:SF2">
    <property type="entry name" value="O-METHYLTRANSFERASE CICE"/>
    <property type="match status" value="1"/>
</dbReference>
<protein>
    <submittedName>
        <fullName evidence="7">Methyltransferase</fullName>
    </submittedName>
</protein>
<dbReference type="SUPFAM" id="SSF53335">
    <property type="entry name" value="S-adenosyl-L-methionine-dependent methyltransferases"/>
    <property type="match status" value="1"/>
</dbReference>
<sequence length="372" mass="40670">MSTAPTEQENPAREDSTQENPAQEHSAELDRILGIALGFQASKVLLTAVRLRLFTELAEGPLPCEELRLRLGLHPRSARDFFDALVALGMLERDDRDTPDDRRYANTPATARFLDRGQPSYLGGFLEMADTRLYGFWGTLADGLRTGEPQNEIKSGGGLFETLYRDPVQIAEFMQAMTGLSARAALAMADAPGGVDWSAHGVVADIGCAEGGVLSLLLRHHAHLRGIGFDLEAVRPHFERRAQRLGVAERAVFVPGDFFTDPLPHADVIVFGHILHDWDLPTKRTLLEKAYEALPDGGTVVVHETLIDDGRRHNAAGLLMSLNMLIETPGGFDYTGADCRGWLTDAGFRDARVVHLAGAESMVVARKRPSGN</sequence>
<keyword evidence="2" id="KW-0808">Transferase</keyword>
<keyword evidence="8" id="KW-1185">Reference proteome</keyword>
<dbReference type="InterPro" id="IPR029063">
    <property type="entry name" value="SAM-dependent_MTases_sf"/>
</dbReference>
<feature type="domain" description="O-methyltransferase dimerisation" evidence="6">
    <location>
        <begin position="35"/>
        <end position="114"/>
    </location>
</feature>
<dbReference type="Pfam" id="PF08100">
    <property type="entry name" value="Dimerisation"/>
    <property type="match status" value="1"/>
</dbReference>
<keyword evidence="3" id="KW-0949">S-adenosyl-L-methionine</keyword>
<dbReference type="InterPro" id="IPR016461">
    <property type="entry name" value="COMT-like"/>
</dbReference>
<gene>
    <name evidence="7" type="ORF">ACFP1Z_20155</name>
</gene>
<dbReference type="Gene3D" id="1.10.10.10">
    <property type="entry name" value="Winged helix-like DNA-binding domain superfamily/Winged helix DNA-binding domain"/>
    <property type="match status" value="1"/>
</dbReference>
<evidence type="ECO:0000256" key="3">
    <source>
        <dbReference type="ARBA" id="ARBA00022691"/>
    </source>
</evidence>
<accession>A0ABW0Z7B5</accession>
<dbReference type="Pfam" id="PF00891">
    <property type="entry name" value="Methyltransf_2"/>
    <property type="match status" value="1"/>
</dbReference>
<dbReference type="Gene3D" id="3.40.50.150">
    <property type="entry name" value="Vaccinia Virus protein VP39"/>
    <property type="match status" value="1"/>
</dbReference>
<dbReference type="InterPro" id="IPR001077">
    <property type="entry name" value="COMT_C"/>
</dbReference>
<evidence type="ECO:0000259" key="5">
    <source>
        <dbReference type="Pfam" id="PF00891"/>
    </source>
</evidence>
<dbReference type="GO" id="GO:0032259">
    <property type="term" value="P:methylation"/>
    <property type="evidence" value="ECO:0007669"/>
    <property type="project" value="UniProtKB-KW"/>
</dbReference>
<evidence type="ECO:0000256" key="1">
    <source>
        <dbReference type="ARBA" id="ARBA00022603"/>
    </source>
</evidence>
<reference evidence="8" key="1">
    <citation type="journal article" date="2019" name="Int. J. Syst. Evol. Microbiol.">
        <title>The Global Catalogue of Microorganisms (GCM) 10K type strain sequencing project: providing services to taxonomists for standard genome sequencing and annotation.</title>
        <authorList>
            <consortium name="The Broad Institute Genomics Platform"/>
            <consortium name="The Broad Institute Genome Sequencing Center for Infectious Disease"/>
            <person name="Wu L."/>
            <person name="Ma J."/>
        </authorList>
    </citation>
    <scope>NUCLEOTIDE SEQUENCE [LARGE SCALE GENOMIC DNA]</scope>
    <source>
        <strain evidence="8">CGMCC 4.7304</strain>
    </source>
</reference>
<comment type="caution">
    <text evidence="7">The sequence shown here is derived from an EMBL/GenBank/DDBJ whole genome shotgun (WGS) entry which is preliminary data.</text>
</comment>
<dbReference type="PROSITE" id="PS51683">
    <property type="entry name" value="SAM_OMT_II"/>
    <property type="match status" value="1"/>
</dbReference>
<dbReference type="SUPFAM" id="SSF46785">
    <property type="entry name" value="Winged helix' DNA-binding domain"/>
    <property type="match status" value="1"/>
</dbReference>
<evidence type="ECO:0000313" key="7">
    <source>
        <dbReference type="EMBL" id="MFC5722485.1"/>
    </source>
</evidence>
<evidence type="ECO:0000256" key="4">
    <source>
        <dbReference type="SAM" id="MobiDB-lite"/>
    </source>
</evidence>
<feature type="domain" description="O-methyltransferase C-terminal" evidence="5">
    <location>
        <begin position="137"/>
        <end position="349"/>
    </location>
</feature>
<dbReference type="CDD" id="cd02440">
    <property type="entry name" value="AdoMet_MTases"/>
    <property type="match status" value="1"/>
</dbReference>
<dbReference type="PIRSF" id="PIRSF005739">
    <property type="entry name" value="O-mtase"/>
    <property type="match status" value="1"/>
</dbReference>
<proteinExistence type="predicted"/>
<name>A0ABW0Z7B5_9ACTN</name>
<keyword evidence="1 7" id="KW-0489">Methyltransferase</keyword>
<dbReference type="InterPro" id="IPR036390">
    <property type="entry name" value="WH_DNA-bd_sf"/>
</dbReference>
<dbReference type="RefSeq" id="WP_390317988.1">
    <property type="nucleotide sequence ID" value="NZ_JBHSPB010000012.1"/>
</dbReference>